<feature type="transmembrane region" description="Helical" evidence="2">
    <location>
        <begin position="55"/>
        <end position="76"/>
    </location>
</feature>
<name>A0A8J5XC88_DIALT</name>
<protein>
    <submittedName>
        <fullName evidence="3">Uncharacterized protein</fullName>
    </submittedName>
</protein>
<evidence type="ECO:0000313" key="3">
    <source>
        <dbReference type="EMBL" id="KAG8466061.1"/>
    </source>
</evidence>
<evidence type="ECO:0000313" key="4">
    <source>
        <dbReference type="Proteomes" id="UP000751190"/>
    </source>
</evidence>
<gene>
    <name evidence="3" type="ORF">KFE25_005631</name>
</gene>
<organism evidence="3 4">
    <name type="scientific">Diacronema lutheri</name>
    <name type="common">Unicellular marine alga</name>
    <name type="synonym">Monochrysis lutheri</name>
    <dbReference type="NCBI Taxonomy" id="2081491"/>
    <lineage>
        <taxon>Eukaryota</taxon>
        <taxon>Haptista</taxon>
        <taxon>Haptophyta</taxon>
        <taxon>Pavlovophyceae</taxon>
        <taxon>Pavlovales</taxon>
        <taxon>Pavlovaceae</taxon>
        <taxon>Diacronema</taxon>
    </lineage>
</organism>
<dbReference type="EMBL" id="JAGTXO010000009">
    <property type="protein sequence ID" value="KAG8466061.1"/>
    <property type="molecule type" value="Genomic_DNA"/>
</dbReference>
<keyword evidence="4" id="KW-1185">Reference proteome</keyword>
<dbReference type="AlphaFoldDB" id="A0A8J5XC88"/>
<dbReference type="Proteomes" id="UP000751190">
    <property type="component" value="Unassembled WGS sequence"/>
</dbReference>
<accession>A0A8J5XC88</accession>
<feature type="compositionally biased region" description="Low complexity" evidence="1">
    <location>
        <begin position="1"/>
        <end position="21"/>
    </location>
</feature>
<proteinExistence type="predicted"/>
<sequence length="107" mass="10699">MLGALARRLASAPSRRSLSGAPQPPPPPPSSTGSLAHGLKHLRGETKAAAARSPLGAILGTGVVFTLAGGLGWALAQPQATAEQLSEAFTDAREAVKGLLPGGAKEE</sequence>
<reference evidence="3" key="1">
    <citation type="submission" date="2021-05" db="EMBL/GenBank/DDBJ databases">
        <title>The genome of the haptophyte Pavlova lutheri (Diacronema luteri, Pavlovales) - a model for lipid biosynthesis in eukaryotic algae.</title>
        <authorList>
            <person name="Hulatt C.J."/>
            <person name="Posewitz M.C."/>
        </authorList>
    </citation>
    <scope>NUCLEOTIDE SEQUENCE</scope>
    <source>
        <strain evidence="3">NIVA-4/92</strain>
    </source>
</reference>
<evidence type="ECO:0000256" key="1">
    <source>
        <dbReference type="SAM" id="MobiDB-lite"/>
    </source>
</evidence>
<keyword evidence="2" id="KW-0812">Transmembrane</keyword>
<keyword evidence="2" id="KW-0472">Membrane</keyword>
<evidence type="ECO:0000256" key="2">
    <source>
        <dbReference type="SAM" id="Phobius"/>
    </source>
</evidence>
<feature type="region of interest" description="Disordered" evidence="1">
    <location>
        <begin position="1"/>
        <end position="40"/>
    </location>
</feature>
<comment type="caution">
    <text evidence="3">The sequence shown here is derived from an EMBL/GenBank/DDBJ whole genome shotgun (WGS) entry which is preliminary data.</text>
</comment>
<keyword evidence="2" id="KW-1133">Transmembrane helix</keyword>